<dbReference type="Pfam" id="PF11399">
    <property type="entry name" value="DUF3192"/>
    <property type="match status" value="1"/>
</dbReference>
<organism evidence="2">
    <name type="scientific">Desulfobacca acetoxidans</name>
    <dbReference type="NCBI Taxonomy" id="60893"/>
    <lineage>
        <taxon>Bacteria</taxon>
        <taxon>Pseudomonadati</taxon>
        <taxon>Thermodesulfobacteriota</taxon>
        <taxon>Desulfobaccia</taxon>
        <taxon>Desulfobaccales</taxon>
        <taxon>Desulfobaccaceae</taxon>
        <taxon>Desulfobacca</taxon>
    </lineage>
</organism>
<evidence type="ECO:0000256" key="1">
    <source>
        <dbReference type="ARBA" id="ARBA00022729"/>
    </source>
</evidence>
<name>A0A7V6DPI5_9BACT</name>
<protein>
    <submittedName>
        <fullName evidence="2">DUF3192 domain-containing protein</fullName>
    </submittedName>
</protein>
<accession>A0A7V6DPI5</accession>
<dbReference type="InterPro" id="IPR037873">
    <property type="entry name" value="BamE-like"/>
</dbReference>
<evidence type="ECO:0000313" key="2">
    <source>
        <dbReference type="EMBL" id="HHS29166.1"/>
    </source>
</evidence>
<keyword evidence="1" id="KW-0732">Signal</keyword>
<dbReference type="AlphaFoldDB" id="A0A7V6DPI5"/>
<proteinExistence type="predicted"/>
<comment type="caution">
    <text evidence="2">The sequence shown here is derived from an EMBL/GenBank/DDBJ whole genome shotgun (WGS) entry which is preliminary data.</text>
</comment>
<sequence>MSWLAILLLLVPLVGGCGGKILTQWPQKKIFTEYFRQQQVKLGMSREEVEAIMGPPQIREEADYRGGNFLLYFYRTHNMDYPESNTVRGGYTPFIFQNNRLVGKGSRAYFQAVDRSAWSGEVAPPAQAPHRSMGPQRSW</sequence>
<dbReference type="Gene3D" id="3.30.1450.10">
    <property type="match status" value="1"/>
</dbReference>
<gene>
    <name evidence="2" type="ORF">ENV52_05630</name>
</gene>
<dbReference type="InterPro" id="IPR021534">
    <property type="entry name" value="DUF3192"/>
</dbReference>
<reference evidence="2" key="1">
    <citation type="journal article" date="2020" name="mSystems">
        <title>Genome- and Community-Level Interaction Insights into Carbon Utilization and Element Cycling Functions of Hydrothermarchaeota in Hydrothermal Sediment.</title>
        <authorList>
            <person name="Zhou Z."/>
            <person name="Liu Y."/>
            <person name="Xu W."/>
            <person name="Pan J."/>
            <person name="Luo Z.H."/>
            <person name="Li M."/>
        </authorList>
    </citation>
    <scope>NUCLEOTIDE SEQUENCE [LARGE SCALE GENOMIC DNA]</scope>
    <source>
        <strain evidence="2">SpSt-767</strain>
    </source>
</reference>
<dbReference type="EMBL" id="DTGR01000086">
    <property type="protein sequence ID" value="HHS29166.1"/>
    <property type="molecule type" value="Genomic_DNA"/>
</dbReference>